<accession>A0A165XUK8</accession>
<dbReference type="EMBL" id="LWBR01000023">
    <property type="protein sequence ID" value="KZN96423.1"/>
    <property type="molecule type" value="Genomic_DNA"/>
</dbReference>
<sequence>MLIKLLSLMLSIRMEQQYSAVNEFIIKKAPFLRKLSSKQYMMFSFILDILLAFVIVSVLYKWLYSQQYRQQWESGFIVFFLLYSIFKGAGAYRRTHIPPFMDLIQAAPVSFKSIHITFIALELVWSIFTNSSLFFVYILFQSRIAESLDALFWMKQLNILLLGALLFMTSNKLAGAYIHNIVVKKIGWVRFVFFAAVSTAFFMLGRVLVSGLLVPIFKTFKDNFPSFLAAAEDAAWVNLSQQLINLYGNKINSFQKSLFSDGSLYLQIEHFIGTPWMLGPLIFLLVGVLSLPVKMIPTEDHGEIKRFRDFFHFYLQLLHWVRSIFLPKNALIYKDLQIIREKRWLLSKEFFNYMVLSYEAFFYIGFFTACMSATGNTALQIQLLFTLNLMVLANQAMEMRMLTPSFFSFSTEKRNIWMYQLSFFSLTEFFWAKLKLFYCLYLIPSFFLTIGNIMILTYFQIADLRMIIPFIGITISFFVFPFIQLYLFPFITKFHFIHEYEIGTTEEEESIVNNGQAFMRNFLVMPFIYYLLASLFIGVLREAAGAVNYISVLYFMIVSAICLIVCKNTMKKGIDHVEKVKILSITE</sequence>
<feature type="transmembrane region" description="Helical" evidence="1">
    <location>
        <begin position="467"/>
        <end position="488"/>
    </location>
</feature>
<dbReference type="RefSeq" id="WP_063387894.1">
    <property type="nucleotide sequence ID" value="NZ_LWBR01000023.1"/>
</dbReference>
<comment type="caution">
    <text evidence="2">The sequence shown here is derived from an EMBL/GenBank/DDBJ whole genome shotgun (WGS) entry which is preliminary data.</text>
</comment>
<evidence type="ECO:0000313" key="2">
    <source>
        <dbReference type="EMBL" id="KZN96423.1"/>
    </source>
</evidence>
<feature type="transmembrane region" description="Helical" evidence="1">
    <location>
        <begin position="522"/>
        <end position="540"/>
    </location>
</feature>
<organism evidence="2 3">
    <name type="scientific">Aeribacillus pallidus</name>
    <dbReference type="NCBI Taxonomy" id="33936"/>
    <lineage>
        <taxon>Bacteria</taxon>
        <taxon>Bacillati</taxon>
        <taxon>Bacillota</taxon>
        <taxon>Bacilli</taxon>
        <taxon>Bacillales</taxon>
        <taxon>Bacillaceae</taxon>
        <taxon>Aeribacillus</taxon>
    </lineage>
</organism>
<keyword evidence="1" id="KW-0472">Membrane</keyword>
<dbReference type="Proteomes" id="UP000076476">
    <property type="component" value="Unassembled WGS sequence"/>
</dbReference>
<reference evidence="2 3" key="1">
    <citation type="submission" date="2016-04" db="EMBL/GenBank/DDBJ databases">
        <title>Draft genome sequence of Aeribacillus pallidus 8m3 from petroleum reservoir.</title>
        <authorList>
            <person name="Poltaraus A.B."/>
            <person name="Nazina T.N."/>
            <person name="Tourova T.P."/>
            <person name="Malakho S.M."/>
            <person name="Korshunova A.V."/>
            <person name="Sokolova D.S."/>
        </authorList>
    </citation>
    <scope>NUCLEOTIDE SEQUENCE [LARGE SCALE GENOMIC DNA]</scope>
    <source>
        <strain evidence="2 3">8m3</strain>
    </source>
</reference>
<feature type="transmembrane region" description="Helical" evidence="1">
    <location>
        <begin position="159"/>
        <end position="179"/>
    </location>
</feature>
<feature type="transmembrane region" description="Helical" evidence="1">
    <location>
        <begin position="546"/>
        <end position="566"/>
    </location>
</feature>
<keyword evidence="3" id="KW-1185">Reference proteome</keyword>
<feature type="transmembrane region" description="Helical" evidence="1">
    <location>
        <begin position="350"/>
        <end position="370"/>
    </location>
</feature>
<dbReference type="OrthoDB" id="2499054at2"/>
<feature type="transmembrane region" description="Helical" evidence="1">
    <location>
        <begin position="311"/>
        <end position="330"/>
    </location>
</feature>
<feature type="transmembrane region" description="Helical" evidence="1">
    <location>
        <begin position="75"/>
        <end position="92"/>
    </location>
</feature>
<name>A0A165XUK8_9BACI</name>
<protein>
    <submittedName>
        <fullName evidence="2">Uncharacterized protein</fullName>
    </submittedName>
</protein>
<evidence type="ECO:0000256" key="1">
    <source>
        <dbReference type="SAM" id="Phobius"/>
    </source>
</evidence>
<feature type="transmembrane region" description="Helical" evidence="1">
    <location>
        <begin position="191"/>
        <end position="217"/>
    </location>
</feature>
<proteinExistence type="predicted"/>
<keyword evidence="1" id="KW-0812">Transmembrane</keyword>
<feature type="transmembrane region" description="Helical" evidence="1">
    <location>
        <begin position="40"/>
        <end position="63"/>
    </location>
</feature>
<feature type="transmembrane region" description="Helical" evidence="1">
    <location>
        <begin position="439"/>
        <end position="461"/>
    </location>
</feature>
<feature type="transmembrane region" description="Helical" evidence="1">
    <location>
        <begin position="113"/>
        <end position="139"/>
    </location>
</feature>
<evidence type="ECO:0000313" key="3">
    <source>
        <dbReference type="Proteomes" id="UP000076476"/>
    </source>
</evidence>
<dbReference type="AlphaFoldDB" id="A0A165XUK8"/>
<keyword evidence="1" id="KW-1133">Transmembrane helix</keyword>
<feature type="transmembrane region" description="Helical" evidence="1">
    <location>
        <begin position="271"/>
        <end position="291"/>
    </location>
</feature>
<feature type="transmembrane region" description="Helical" evidence="1">
    <location>
        <begin position="416"/>
        <end position="432"/>
    </location>
</feature>
<gene>
    <name evidence="2" type="ORF">AZI98_08695</name>
</gene>